<comment type="pathway">
    <text evidence="1">Pyrimidine metabolism; UMP biosynthesis via de novo pathway; UMP from orotate: step 2/2.</text>
</comment>
<evidence type="ECO:0000256" key="2">
    <source>
        <dbReference type="ARBA" id="ARBA00008847"/>
    </source>
</evidence>
<dbReference type="GO" id="GO:0044205">
    <property type="term" value="P:'de novo' UMP biosynthetic process"/>
    <property type="evidence" value="ECO:0007669"/>
    <property type="project" value="UniProtKB-UniPathway"/>
</dbReference>
<dbReference type="SUPFAM" id="SSF51366">
    <property type="entry name" value="Ribulose-phoshate binding barrel"/>
    <property type="match status" value="1"/>
</dbReference>
<evidence type="ECO:0000256" key="9">
    <source>
        <dbReference type="ARBA" id="ARBA00049157"/>
    </source>
</evidence>
<sequence>MSSFGLRLSQGFKARGQLCVGIDPSLEQLQSWDLPKSAEGAKSFAMAILDAAADQVGIVKTQVAFFEQFGAEGFRVLADVLQEASSRKLMVIADAKRGDIGSTMNGYANAWLGNEAVFLCDALTVSPYLGPESLNQVVQVALENKRGLFILAATSNPEASALQSAISDGRSIAKSVYDYASTYTAGELGSIGIVYGATVDHLSLGIDLAKPSSVPVLVPGFGSQGASLSKAKSLMQAFSPFSICSVSRAVAGSTREGLAARVATAKDELEVGLRG</sequence>
<dbReference type="AlphaFoldDB" id="A0A6J6IRI3"/>
<proteinExistence type="inferred from homology"/>
<accession>A0A6J6IRI3</accession>
<dbReference type="GO" id="GO:0004590">
    <property type="term" value="F:orotidine-5'-phosphate decarboxylase activity"/>
    <property type="evidence" value="ECO:0007669"/>
    <property type="project" value="UniProtKB-EC"/>
</dbReference>
<dbReference type="EC" id="4.1.1.23" evidence="3"/>
<dbReference type="InterPro" id="IPR013785">
    <property type="entry name" value="Aldolase_TIM"/>
</dbReference>
<evidence type="ECO:0000259" key="10">
    <source>
        <dbReference type="SMART" id="SM00934"/>
    </source>
</evidence>
<dbReference type="Pfam" id="PF00215">
    <property type="entry name" value="OMPdecase"/>
    <property type="match status" value="1"/>
</dbReference>
<reference evidence="11" key="1">
    <citation type="submission" date="2020-05" db="EMBL/GenBank/DDBJ databases">
        <authorList>
            <person name="Chiriac C."/>
            <person name="Salcher M."/>
            <person name="Ghai R."/>
            <person name="Kavagutti S V."/>
        </authorList>
    </citation>
    <scope>NUCLEOTIDE SEQUENCE</scope>
</reference>
<evidence type="ECO:0000313" key="11">
    <source>
        <dbReference type="EMBL" id="CAB4627096.1"/>
    </source>
</evidence>
<feature type="domain" description="Orotidine 5'-phosphate decarboxylase" evidence="10">
    <location>
        <begin position="17"/>
        <end position="263"/>
    </location>
</feature>
<organism evidence="11">
    <name type="scientific">freshwater metagenome</name>
    <dbReference type="NCBI Taxonomy" id="449393"/>
    <lineage>
        <taxon>unclassified sequences</taxon>
        <taxon>metagenomes</taxon>
        <taxon>ecological metagenomes</taxon>
    </lineage>
</organism>
<dbReference type="EMBL" id="CAEZVS010000001">
    <property type="protein sequence ID" value="CAB4627096.1"/>
    <property type="molecule type" value="Genomic_DNA"/>
</dbReference>
<protein>
    <recommendedName>
        <fullName evidence="4">Orotidine 5'-phosphate decarboxylase</fullName>
        <ecNumber evidence="3">4.1.1.23</ecNumber>
    </recommendedName>
    <alternativeName>
        <fullName evidence="8">OMP decarboxylase</fullName>
    </alternativeName>
</protein>
<dbReference type="NCBIfam" id="TIGR02127">
    <property type="entry name" value="pyrF_sub2"/>
    <property type="match status" value="1"/>
</dbReference>
<keyword evidence="5" id="KW-0210">Decarboxylase</keyword>
<dbReference type="InterPro" id="IPR011060">
    <property type="entry name" value="RibuloseP-bd_barrel"/>
</dbReference>
<comment type="catalytic activity">
    <reaction evidence="9">
        <text>orotidine 5'-phosphate + H(+) = UMP + CO2</text>
        <dbReference type="Rhea" id="RHEA:11596"/>
        <dbReference type="ChEBI" id="CHEBI:15378"/>
        <dbReference type="ChEBI" id="CHEBI:16526"/>
        <dbReference type="ChEBI" id="CHEBI:57538"/>
        <dbReference type="ChEBI" id="CHEBI:57865"/>
        <dbReference type="EC" id="4.1.1.23"/>
    </reaction>
</comment>
<dbReference type="InterPro" id="IPR011995">
    <property type="entry name" value="OMPdecase_type-2"/>
</dbReference>
<dbReference type="GO" id="GO:0006207">
    <property type="term" value="P:'de novo' pyrimidine nucleobase biosynthetic process"/>
    <property type="evidence" value="ECO:0007669"/>
    <property type="project" value="InterPro"/>
</dbReference>
<gene>
    <name evidence="11" type="ORF">UFOPK2106_00005</name>
</gene>
<evidence type="ECO:0000256" key="1">
    <source>
        <dbReference type="ARBA" id="ARBA00004861"/>
    </source>
</evidence>
<evidence type="ECO:0000256" key="3">
    <source>
        <dbReference type="ARBA" id="ARBA00012321"/>
    </source>
</evidence>
<comment type="similarity">
    <text evidence="2">Belongs to the OMP decarboxylase family. Type 2 subfamily.</text>
</comment>
<name>A0A6J6IRI3_9ZZZZ</name>
<dbReference type="PROSITE" id="PS00156">
    <property type="entry name" value="OMPDECASE"/>
    <property type="match status" value="1"/>
</dbReference>
<dbReference type="UniPathway" id="UPA00070">
    <property type="reaction ID" value="UER00120"/>
</dbReference>
<evidence type="ECO:0000256" key="4">
    <source>
        <dbReference type="ARBA" id="ARBA00021923"/>
    </source>
</evidence>
<evidence type="ECO:0000256" key="7">
    <source>
        <dbReference type="ARBA" id="ARBA00023239"/>
    </source>
</evidence>
<keyword evidence="7" id="KW-0456">Lyase</keyword>
<evidence type="ECO:0000256" key="6">
    <source>
        <dbReference type="ARBA" id="ARBA00022975"/>
    </source>
</evidence>
<dbReference type="InterPro" id="IPR001754">
    <property type="entry name" value="OMPdeCOase_dom"/>
</dbReference>
<dbReference type="Gene3D" id="3.20.20.70">
    <property type="entry name" value="Aldolase class I"/>
    <property type="match status" value="1"/>
</dbReference>
<evidence type="ECO:0000256" key="8">
    <source>
        <dbReference type="ARBA" id="ARBA00033428"/>
    </source>
</evidence>
<dbReference type="SMART" id="SM00934">
    <property type="entry name" value="OMPdecase"/>
    <property type="match status" value="1"/>
</dbReference>
<dbReference type="PANTHER" id="PTHR43375:SF1">
    <property type="entry name" value="OROTIDINE 5'-PHOSPHATE DECARBOXYLASE"/>
    <property type="match status" value="1"/>
</dbReference>
<evidence type="ECO:0000256" key="5">
    <source>
        <dbReference type="ARBA" id="ARBA00022793"/>
    </source>
</evidence>
<dbReference type="CDD" id="cd04725">
    <property type="entry name" value="OMP_decarboxylase_like"/>
    <property type="match status" value="1"/>
</dbReference>
<dbReference type="PANTHER" id="PTHR43375">
    <property type="entry name" value="OROTIDINE 5'-PHOSPHATE DECARBOXYLASE"/>
    <property type="match status" value="1"/>
</dbReference>
<dbReference type="InterPro" id="IPR018089">
    <property type="entry name" value="OMPdecase_AS"/>
</dbReference>
<keyword evidence="6" id="KW-0665">Pyrimidine biosynthesis</keyword>